<keyword evidence="5" id="KW-0201">Cytochrome c-type biogenesis</keyword>
<evidence type="ECO:0000256" key="4">
    <source>
        <dbReference type="ARBA" id="ARBA00022729"/>
    </source>
</evidence>
<evidence type="ECO:0000256" key="1">
    <source>
        <dbReference type="ARBA" id="ARBA00010342"/>
    </source>
</evidence>
<protein>
    <recommendedName>
        <fullName evidence="7">Cytochrome c-type biogenesis protein</fullName>
    </recommendedName>
</protein>
<gene>
    <name evidence="9" type="primary">ccmH</name>
</gene>
<dbReference type="PANTHER" id="PTHR47870:SF1">
    <property type="entry name" value="CYTOCHROME C-TYPE BIOGENESIS PROTEIN CCMH"/>
    <property type="match status" value="1"/>
</dbReference>
<keyword evidence="7" id="KW-0472">Membrane</keyword>
<dbReference type="GO" id="GO:0046872">
    <property type="term" value="F:metal ion binding"/>
    <property type="evidence" value="ECO:0007669"/>
    <property type="project" value="UniProtKB-KW"/>
</dbReference>
<feature type="signal peptide" evidence="7">
    <location>
        <begin position="1"/>
        <end position="17"/>
    </location>
</feature>
<evidence type="ECO:0000256" key="2">
    <source>
        <dbReference type="ARBA" id="ARBA00022617"/>
    </source>
</evidence>
<comment type="similarity">
    <text evidence="1 7">Belongs to the CcmH/CycL/Ccl2/NrfF family.</text>
</comment>
<dbReference type="GO" id="GO:0005886">
    <property type="term" value="C:plasma membrane"/>
    <property type="evidence" value="ECO:0007669"/>
    <property type="project" value="TreeGrafter"/>
</dbReference>
<evidence type="ECO:0000256" key="6">
    <source>
        <dbReference type="ARBA" id="ARBA00023004"/>
    </source>
</evidence>
<keyword evidence="4 7" id="KW-0732">Signal</keyword>
<dbReference type="InterPro" id="IPR051263">
    <property type="entry name" value="C-type_cytochrome_biogenesis"/>
</dbReference>
<dbReference type="PANTHER" id="PTHR47870">
    <property type="entry name" value="CYTOCHROME C-TYPE BIOGENESIS PROTEIN CCMH"/>
    <property type="match status" value="1"/>
</dbReference>
<evidence type="ECO:0000256" key="5">
    <source>
        <dbReference type="ARBA" id="ARBA00022748"/>
    </source>
</evidence>
<name>O30978_PARDE</name>
<comment type="function">
    <text evidence="7">Possible subunit of a heme lyase.</text>
</comment>
<proteinExistence type="inferred from homology"/>
<reference evidence="9" key="1">
    <citation type="journal article" date="1998" name="Microbiology">
        <title>Identification of the contiguous Paracoccus denitrificans ccmF and ccmH genes: disruption of ccmF, encoding a putative transporter, results in formation of an unstable apocytochrome c and deficiency in siderophore production.</title>
        <authorList>
            <person name="Pearce D.A."/>
            <person name="Page M.D."/>
            <person name="Norris H.A."/>
            <person name="Tomlinson E.J."/>
            <person name="Ferguson S.J."/>
        </authorList>
    </citation>
    <scope>NUCLEOTIDE SEQUENCE</scope>
    <source>
        <strain evidence="9">PD1222</strain>
    </source>
</reference>
<evidence type="ECO:0000313" key="9">
    <source>
        <dbReference type="EMBL" id="AAC46140.1"/>
    </source>
</evidence>
<dbReference type="InterPro" id="IPR005616">
    <property type="entry name" value="CcmH/CycL/Ccl2/NrfF_N"/>
</dbReference>
<feature type="transmembrane region" description="Helical" evidence="7">
    <location>
        <begin position="102"/>
        <end position="124"/>
    </location>
</feature>
<keyword evidence="7" id="KW-0812">Transmembrane</keyword>
<dbReference type="Pfam" id="PF03918">
    <property type="entry name" value="CcmH"/>
    <property type="match status" value="1"/>
</dbReference>
<sequence length="149" mass="16782">MLKRLLMTLVLTAPVHAAQPDEVFSDPGLETKARQITQLLRCPVCQGNNIDEANSGVSRDMRLALRERLMAGDSDAQVVDYIKDRLGEYVLFEPERRGSSLIMYWIGPALLVVGLGGIFLWLAGRRREEEPVPMLASEEEPRLKDVLYD</sequence>
<evidence type="ECO:0000256" key="3">
    <source>
        <dbReference type="ARBA" id="ARBA00022723"/>
    </source>
</evidence>
<organism evidence="9">
    <name type="scientific">Paracoccus denitrificans</name>
    <dbReference type="NCBI Taxonomy" id="266"/>
    <lineage>
        <taxon>Bacteria</taxon>
        <taxon>Pseudomonadati</taxon>
        <taxon>Pseudomonadota</taxon>
        <taxon>Alphaproteobacteria</taxon>
        <taxon>Rhodobacterales</taxon>
        <taxon>Paracoccaceae</taxon>
        <taxon>Paracoccus</taxon>
    </lineage>
</organism>
<accession>O30978</accession>
<dbReference type="GO" id="GO:0017004">
    <property type="term" value="P:cytochrome complex assembly"/>
    <property type="evidence" value="ECO:0007669"/>
    <property type="project" value="UniProtKB-KW"/>
</dbReference>
<dbReference type="AlphaFoldDB" id="O30978"/>
<feature type="domain" description="CcmH/CycL/Ccl2/NrfF N-terminal" evidence="8">
    <location>
        <begin position="6"/>
        <end position="147"/>
    </location>
</feature>
<feature type="chain" id="PRO_5011019385" description="Cytochrome c-type biogenesis protein" evidence="7">
    <location>
        <begin position="18"/>
        <end position="149"/>
    </location>
</feature>
<dbReference type="InterPro" id="IPR038297">
    <property type="entry name" value="CcmH/CycL/NrfF/Ccl2_sf"/>
</dbReference>
<keyword evidence="6 7" id="KW-0408">Iron</keyword>
<keyword evidence="2 7" id="KW-0349">Heme</keyword>
<keyword evidence="7" id="KW-1133">Transmembrane helix</keyword>
<dbReference type="Gene3D" id="1.10.8.640">
    <property type="entry name" value="Cytochrome C biogenesis protein"/>
    <property type="match status" value="1"/>
</dbReference>
<keyword evidence="3 7" id="KW-0479">Metal-binding</keyword>
<evidence type="ECO:0000259" key="8">
    <source>
        <dbReference type="Pfam" id="PF03918"/>
    </source>
</evidence>
<dbReference type="CDD" id="cd16378">
    <property type="entry name" value="CcmH_N"/>
    <property type="match status" value="1"/>
</dbReference>
<evidence type="ECO:0000256" key="7">
    <source>
        <dbReference type="RuleBase" id="RU364112"/>
    </source>
</evidence>
<dbReference type="EMBL" id="AF023247">
    <property type="protein sequence ID" value="AAC46140.1"/>
    <property type="molecule type" value="Genomic_DNA"/>
</dbReference>